<dbReference type="SMART" id="SM00034">
    <property type="entry name" value="CLECT"/>
    <property type="match status" value="1"/>
</dbReference>
<keyword evidence="3" id="KW-1185">Reference proteome</keyword>
<evidence type="ECO:0000259" key="1">
    <source>
        <dbReference type="PROSITE" id="PS50041"/>
    </source>
</evidence>
<dbReference type="Pfam" id="PF00059">
    <property type="entry name" value="Lectin_C"/>
    <property type="match status" value="1"/>
</dbReference>
<dbReference type="SUPFAM" id="SSF56436">
    <property type="entry name" value="C-type lectin-like"/>
    <property type="match status" value="1"/>
</dbReference>
<dbReference type="PROSITE" id="PS50041">
    <property type="entry name" value="C_TYPE_LECTIN_2"/>
    <property type="match status" value="1"/>
</dbReference>
<dbReference type="InterPro" id="IPR016187">
    <property type="entry name" value="CTDL_fold"/>
</dbReference>
<dbReference type="AlphaFoldDB" id="A0AAV3XWY8"/>
<proteinExistence type="predicted"/>
<evidence type="ECO:0000313" key="2">
    <source>
        <dbReference type="EMBL" id="GFN74433.1"/>
    </source>
</evidence>
<sequence>MSQRKATAAEYCTNGCADQGTEADCSNMYADSGRQNIVLTVVLTKVDQQVKRTCGMTEGQKQIAVTCTSMSLLPMLLLLGVAIVGTVQGQSVFETVRLCYVGVFLGRKYYVSDQWESFNLAKMNERCKNDLGGYLVQIDQWREQAVVTDFIFRSGWGPFFIGITDEKSEGKYYHYNDNTPPKDIKWKPFQPDNWYNEDCVEIWHDGLNDRRCGDSGRYLCEVPQ</sequence>
<gene>
    <name evidence="2" type="ORF">PoB_000093900</name>
</gene>
<dbReference type="InterPro" id="IPR001304">
    <property type="entry name" value="C-type_lectin-like"/>
</dbReference>
<dbReference type="EMBL" id="BLXT01000098">
    <property type="protein sequence ID" value="GFN74433.1"/>
    <property type="molecule type" value="Genomic_DNA"/>
</dbReference>
<accession>A0AAV3XWY8</accession>
<evidence type="ECO:0000313" key="3">
    <source>
        <dbReference type="Proteomes" id="UP000735302"/>
    </source>
</evidence>
<dbReference type="Gene3D" id="3.10.100.10">
    <property type="entry name" value="Mannose-Binding Protein A, subunit A"/>
    <property type="match status" value="1"/>
</dbReference>
<feature type="domain" description="C-type lectin" evidence="1">
    <location>
        <begin position="104"/>
        <end position="221"/>
    </location>
</feature>
<dbReference type="PANTHER" id="PTHR22803">
    <property type="entry name" value="MANNOSE, PHOSPHOLIPASE, LECTIN RECEPTOR RELATED"/>
    <property type="match status" value="1"/>
</dbReference>
<dbReference type="InterPro" id="IPR016186">
    <property type="entry name" value="C-type_lectin-like/link_sf"/>
</dbReference>
<organism evidence="2 3">
    <name type="scientific">Plakobranchus ocellatus</name>
    <dbReference type="NCBI Taxonomy" id="259542"/>
    <lineage>
        <taxon>Eukaryota</taxon>
        <taxon>Metazoa</taxon>
        <taxon>Spiralia</taxon>
        <taxon>Lophotrochozoa</taxon>
        <taxon>Mollusca</taxon>
        <taxon>Gastropoda</taxon>
        <taxon>Heterobranchia</taxon>
        <taxon>Euthyneura</taxon>
        <taxon>Panpulmonata</taxon>
        <taxon>Sacoglossa</taxon>
        <taxon>Placobranchoidea</taxon>
        <taxon>Plakobranchidae</taxon>
        <taxon>Plakobranchus</taxon>
    </lineage>
</organism>
<reference evidence="2 3" key="1">
    <citation type="journal article" date="2021" name="Elife">
        <title>Chloroplast acquisition without the gene transfer in kleptoplastic sea slugs, Plakobranchus ocellatus.</title>
        <authorList>
            <person name="Maeda T."/>
            <person name="Takahashi S."/>
            <person name="Yoshida T."/>
            <person name="Shimamura S."/>
            <person name="Takaki Y."/>
            <person name="Nagai Y."/>
            <person name="Toyoda A."/>
            <person name="Suzuki Y."/>
            <person name="Arimoto A."/>
            <person name="Ishii H."/>
            <person name="Satoh N."/>
            <person name="Nishiyama T."/>
            <person name="Hasebe M."/>
            <person name="Maruyama T."/>
            <person name="Minagawa J."/>
            <person name="Obokata J."/>
            <person name="Shigenobu S."/>
        </authorList>
    </citation>
    <scope>NUCLEOTIDE SEQUENCE [LARGE SCALE GENOMIC DNA]</scope>
</reference>
<dbReference type="InterPro" id="IPR050111">
    <property type="entry name" value="C-type_lectin/snaclec_domain"/>
</dbReference>
<comment type="caution">
    <text evidence="2">The sequence shown here is derived from an EMBL/GenBank/DDBJ whole genome shotgun (WGS) entry which is preliminary data.</text>
</comment>
<name>A0AAV3XWY8_9GAST</name>
<protein>
    <submittedName>
        <fullName evidence="2">Collectin-12</fullName>
    </submittedName>
</protein>
<dbReference type="Proteomes" id="UP000735302">
    <property type="component" value="Unassembled WGS sequence"/>
</dbReference>